<gene>
    <name evidence="6" type="ORF">DSM106972_010890</name>
</gene>
<evidence type="ECO:0000259" key="5">
    <source>
        <dbReference type="PROSITE" id="PS51118"/>
    </source>
</evidence>
<keyword evidence="2" id="KW-0238">DNA-binding</keyword>
<sequence length="117" mass="13400">MSLSNKSTSCPITALTNLLIGPWTLYILWILRSKGPTRFGALKRQLEGISSKILTERLRMLEEAEVIYRLYEPTIPPQVTYGLTERAQDLIVVLDQLETVAHKWYAKEQKIEPLTKA</sequence>
<feature type="domain" description="HTH hxlR-type" evidence="5">
    <location>
        <begin position="10"/>
        <end position="109"/>
    </location>
</feature>
<evidence type="ECO:0000313" key="6">
    <source>
        <dbReference type="EMBL" id="RUT09036.1"/>
    </source>
</evidence>
<dbReference type="InterPro" id="IPR002577">
    <property type="entry name" value="HTH_HxlR"/>
</dbReference>
<organism evidence="6 7">
    <name type="scientific">Dulcicalothrix desertica PCC 7102</name>
    <dbReference type="NCBI Taxonomy" id="232991"/>
    <lineage>
        <taxon>Bacteria</taxon>
        <taxon>Bacillati</taxon>
        <taxon>Cyanobacteriota</taxon>
        <taxon>Cyanophyceae</taxon>
        <taxon>Nostocales</taxon>
        <taxon>Calotrichaceae</taxon>
        <taxon>Dulcicalothrix</taxon>
    </lineage>
</organism>
<dbReference type="Gene3D" id="1.10.10.10">
    <property type="entry name" value="Winged helix-like DNA-binding domain superfamily/Winged helix DNA-binding domain"/>
    <property type="match status" value="1"/>
</dbReference>
<dbReference type="SUPFAM" id="SSF46785">
    <property type="entry name" value="Winged helix' DNA-binding domain"/>
    <property type="match status" value="1"/>
</dbReference>
<name>A0A3S1CK09_9CYAN</name>
<keyword evidence="1" id="KW-0805">Transcription regulation</keyword>
<reference evidence="6" key="2">
    <citation type="journal article" date="2019" name="Genome Biol. Evol.">
        <title>Day and night: Metabolic profiles and evolutionary relationships of six axenic non-marine cyanobacteria.</title>
        <authorList>
            <person name="Will S.E."/>
            <person name="Henke P."/>
            <person name="Boedeker C."/>
            <person name="Huang S."/>
            <person name="Brinkmann H."/>
            <person name="Rohde M."/>
            <person name="Jarek M."/>
            <person name="Friedl T."/>
            <person name="Seufert S."/>
            <person name="Schumacher M."/>
            <person name="Overmann J."/>
            <person name="Neumann-Schaal M."/>
            <person name="Petersen J."/>
        </authorList>
    </citation>
    <scope>NUCLEOTIDE SEQUENCE [LARGE SCALE GENOMIC DNA]</scope>
    <source>
        <strain evidence="6">PCC 7102</strain>
    </source>
</reference>
<reference evidence="6" key="1">
    <citation type="submission" date="2018-12" db="EMBL/GenBank/DDBJ databases">
        <authorList>
            <person name="Will S."/>
            <person name="Neumann-Schaal M."/>
            <person name="Henke P."/>
        </authorList>
    </citation>
    <scope>NUCLEOTIDE SEQUENCE</scope>
    <source>
        <strain evidence="6">PCC 7102</strain>
    </source>
</reference>
<accession>A0A3S1CK09</accession>
<dbReference type="EMBL" id="RSCL01000002">
    <property type="protein sequence ID" value="RUT09036.1"/>
    <property type="molecule type" value="Genomic_DNA"/>
</dbReference>
<dbReference type="RefSeq" id="WP_127079620.1">
    <property type="nucleotide sequence ID" value="NZ_RSCL01000002.1"/>
</dbReference>
<dbReference type="Proteomes" id="UP000271624">
    <property type="component" value="Unassembled WGS sequence"/>
</dbReference>
<dbReference type="InterPro" id="IPR036388">
    <property type="entry name" value="WH-like_DNA-bd_sf"/>
</dbReference>
<evidence type="ECO:0000256" key="4">
    <source>
        <dbReference type="SAM" id="Phobius"/>
    </source>
</evidence>
<evidence type="ECO:0000256" key="2">
    <source>
        <dbReference type="ARBA" id="ARBA00023125"/>
    </source>
</evidence>
<evidence type="ECO:0000313" key="7">
    <source>
        <dbReference type="Proteomes" id="UP000271624"/>
    </source>
</evidence>
<dbReference type="PROSITE" id="PS51118">
    <property type="entry name" value="HTH_HXLR"/>
    <property type="match status" value="1"/>
</dbReference>
<keyword evidence="4" id="KW-0812">Transmembrane</keyword>
<comment type="caution">
    <text evidence="6">The sequence shown here is derived from an EMBL/GenBank/DDBJ whole genome shotgun (WGS) entry which is preliminary data.</text>
</comment>
<evidence type="ECO:0000256" key="1">
    <source>
        <dbReference type="ARBA" id="ARBA00023015"/>
    </source>
</evidence>
<keyword evidence="3" id="KW-0804">Transcription</keyword>
<dbReference type="GO" id="GO:0003677">
    <property type="term" value="F:DNA binding"/>
    <property type="evidence" value="ECO:0007669"/>
    <property type="project" value="UniProtKB-KW"/>
</dbReference>
<feature type="transmembrane region" description="Helical" evidence="4">
    <location>
        <begin position="12"/>
        <end position="31"/>
    </location>
</feature>
<proteinExistence type="predicted"/>
<protein>
    <recommendedName>
        <fullName evidence="5">HTH hxlR-type domain-containing protein</fullName>
    </recommendedName>
</protein>
<dbReference type="PANTHER" id="PTHR33204:SF37">
    <property type="entry name" value="HTH-TYPE TRANSCRIPTIONAL REGULATOR YODB"/>
    <property type="match status" value="1"/>
</dbReference>
<evidence type="ECO:0000256" key="3">
    <source>
        <dbReference type="ARBA" id="ARBA00023163"/>
    </source>
</evidence>
<keyword evidence="4" id="KW-1133">Transmembrane helix</keyword>
<keyword evidence="7" id="KW-1185">Reference proteome</keyword>
<dbReference type="OrthoDB" id="9800350at2"/>
<dbReference type="PANTHER" id="PTHR33204">
    <property type="entry name" value="TRANSCRIPTIONAL REGULATOR, MARR FAMILY"/>
    <property type="match status" value="1"/>
</dbReference>
<dbReference type="InterPro" id="IPR036390">
    <property type="entry name" value="WH_DNA-bd_sf"/>
</dbReference>
<keyword evidence="4" id="KW-0472">Membrane</keyword>
<dbReference type="AlphaFoldDB" id="A0A3S1CK09"/>
<dbReference type="Pfam" id="PF01638">
    <property type="entry name" value="HxlR"/>
    <property type="match status" value="1"/>
</dbReference>